<evidence type="ECO:0000313" key="1">
    <source>
        <dbReference type="EMBL" id="NOK39543.1"/>
    </source>
</evidence>
<evidence type="ECO:0000313" key="2">
    <source>
        <dbReference type="Proteomes" id="UP000563426"/>
    </source>
</evidence>
<accession>A0A7Y4KT51</accession>
<keyword evidence="2" id="KW-1185">Reference proteome</keyword>
<organism evidence="1 2">
    <name type="scientific">Corallococcus exercitus</name>
    <dbReference type="NCBI Taxonomy" id="2316736"/>
    <lineage>
        <taxon>Bacteria</taxon>
        <taxon>Pseudomonadati</taxon>
        <taxon>Myxococcota</taxon>
        <taxon>Myxococcia</taxon>
        <taxon>Myxococcales</taxon>
        <taxon>Cystobacterineae</taxon>
        <taxon>Myxococcaceae</taxon>
        <taxon>Corallococcus</taxon>
    </lineage>
</organism>
<comment type="caution">
    <text evidence="1">The sequence shown here is derived from an EMBL/GenBank/DDBJ whole genome shotgun (WGS) entry which is preliminary data.</text>
</comment>
<dbReference type="EMBL" id="JABFJV010000504">
    <property type="protein sequence ID" value="NOK39543.1"/>
    <property type="molecule type" value="Genomic_DNA"/>
</dbReference>
<dbReference type="Proteomes" id="UP000563426">
    <property type="component" value="Unassembled WGS sequence"/>
</dbReference>
<feature type="non-terminal residue" evidence="1">
    <location>
        <position position="76"/>
    </location>
</feature>
<dbReference type="RefSeq" id="WP_171438974.1">
    <property type="nucleotide sequence ID" value="NZ_JABFJV010000504.1"/>
</dbReference>
<proteinExistence type="predicted"/>
<sequence>MRHGEAPFEGGRVRLSLRVDAGTRRIQEAVWEAPEAVDAGHPLAACLESLCQNAVGIGVDVFLRFDDFHLRAGCPE</sequence>
<protein>
    <submittedName>
        <fullName evidence="1">Uncharacterized protein</fullName>
    </submittedName>
</protein>
<dbReference type="AlphaFoldDB" id="A0A7Y4KT51"/>
<gene>
    <name evidence="1" type="ORF">HMI49_40900</name>
</gene>
<reference evidence="1 2" key="1">
    <citation type="submission" date="2020-05" db="EMBL/GenBank/DDBJ databases">
        <authorList>
            <person name="Whitworth D."/>
        </authorList>
    </citation>
    <scope>NUCLEOTIDE SEQUENCE [LARGE SCALE GENOMIC DNA]</scope>
    <source>
        <strain evidence="1 2">AB043B</strain>
    </source>
</reference>
<name>A0A7Y4KT51_9BACT</name>